<evidence type="ECO:0000256" key="5">
    <source>
        <dbReference type="SAM" id="MobiDB-lite"/>
    </source>
</evidence>
<gene>
    <name evidence="8" type="ORF">ASTO00021_LOCUS836</name>
</gene>
<evidence type="ECO:0000259" key="7">
    <source>
        <dbReference type="Pfam" id="PF06813"/>
    </source>
</evidence>
<organism evidence="8">
    <name type="scientific">Aplanochytrium stocchinoi</name>
    <dbReference type="NCBI Taxonomy" id="215587"/>
    <lineage>
        <taxon>Eukaryota</taxon>
        <taxon>Sar</taxon>
        <taxon>Stramenopiles</taxon>
        <taxon>Bigyra</taxon>
        <taxon>Labyrinthulomycetes</taxon>
        <taxon>Thraustochytrida</taxon>
        <taxon>Thraustochytriidae</taxon>
        <taxon>Aplanochytrium</taxon>
    </lineage>
</organism>
<keyword evidence="4 6" id="KW-0472">Membrane</keyword>
<dbReference type="PANTHER" id="PTHR21576">
    <property type="entry name" value="UNCHARACTERIZED NODULIN-LIKE PROTEIN"/>
    <property type="match status" value="1"/>
</dbReference>
<dbReference type="AlphaFoldDB" id="A0A7S3PCU2"/>
<dbReference type="InterPro" id="IPR011701">
    <property type="entry name" value="MFS"/>
</dbReference>
<dbReference type="SUPFAM" id="SSF103473">
    <property type="entry name" value="MFS general substrate transporter"/>
    <property type="match status" value="2"/>
</dbReference>
<keyword evidence="3 6" id="KW-1133">Transmembrane helix</keyword>
<feature type="transmembrane region" description="Helical" evidence="6">
    <location>
        <begin position="538"/>
        <end position="558"/>
    </location>
</feature>
<name>A0A7S3PCU2_9STRA</name>
<dbReference type="GO" id="GO:0022857">
    <property type="term" value="F:transmembrane transporter activity"/>
    <property type="evidence" value="ECO:0007669"/>
    <property type="project" value="InterPro"/>
</dbReference>
<dbReference type="EMBL" id="HBIN01001426">
    <property type="protein sequence ID" value="CAE0430491.1"/>
    <property type="molecule type" value="Transcribed_RNA"/>
</dbReference>
<feature type="transmembrane region" description="Helical" evidence="6">
    <location>
        <begin position="564"/>
        <end position="586"/>
    </location>
</feature>
<dbReference type="InterPro" id="IPR036259">
    <property type="entry name" value="MFS_trans_sf"/>
</dbReference>
<feature type="compositionally biased region" description="Basic and acidic residues" evidence="5">
    <location>
        <begin position="407"/>
        <end position="425"/>
    </location>
</feature>
<feature type="transmembrane region" description="Helical" evidence="6">
    <location>
        <begin position="370"/>
        <end position="388"/>
    </location>
</feature>
<keyword evidence="2 6" id="KW-0812">Transmembrane</keyword>
<feature type="transmembrane region" description="Helical" evidence="6">
    <location>
        <begin position="198"/>
        <end position="222"/>
    </location>
</feature>
<evidence type="ECO:0000256" key="2">
    <source>
        <dbReference type="ARBA" id="ARBA00022692"/>
    </source>
</evidence>
<evidence type="ECO:0000256" key="6">
    <source>
        <dbReference type="SAM" id="Phobius"/>
    </source>
</evidence>
<dbReference type="PANTHER" id="PTHR21576:SF158">
    <property type="entry name" value="RIBOSOMAL RNA-PROCESSING PROTEIN 12-LIKE CONSERVED DOMAIN-CONTAINING PROTEIN"/>
    <property type="match status" value="1"/>
</dbReference>
<feature type="transmembrane region" description="Helical" evidence="6">
    <location>
        <begin position="598"/>
        <end position="620"/>
    </location>
</feature>
<feature type="transmembrane region" description="Helical" evidence="6">
    <location>
        <begin position="61"/>
        <end position="80"/>
    </location>
</feature>
<feature type="transmembrane region" description="Helical" evidence="6">
    <location>
        <begin position="507"/>
        <end position="526"/>
    </location>
</feature>
<feature type="transmembrane region" description="Helical" evidence="6">
    <location>
        <begin position="134"/>
        <end position="151"/>
    </location>
</feature>
<evidence type="ECO:0000256" key="4">
    <source>
        <dbReference type="ARBA" id="ARBA00023136"/>
    </source>
</evidence>
<evidence type="ECO:0000256" key="1">
    <source>
        <dbReference type="ARBA" id="ARBA00004141"/>
    </source>
</evidence>
<dbReference type="GO" id="GO:0016020">
    <property type="term" value="C:membrane"/>
    <property type="evidence" value="ECO:0007669"/>
    <property type="project" value="UniProtKB-SubCell"/>
</dbReference>
<sequence>MLKVDTGSFVVGSGSNSGSNSGSELVQLADSGISSEYGDVVNVDEKPEIGRKWQDSKWKTLAAGCWAAICSGHVYAFGVWSDGFQEAFTYTSLVQSPKNATNVETVLVNVSNTTPNIVNHDDLELGYIVDANDLFQMTVIGNYLPLAGFVYHRFGLRTTFYCGGMLTLLGYGLVYALLKQQKHIDAGNHSNTDENTNHWLLYFAFFCFGHGAGYGDCAFLAGNMKNFRALSGSVAGLLKGYYGLSASILTLIHLSGLSGDYFLLFLASLGFILFICGSYSVEIPHRYRSENEVNRARSSVPLEKERENDSGTKHLTLTLVEKEKSLIQSGYKAEFVLLVFLLACSVIQATAGTTRNNSPVSSHYISGWRFASIFMAIYLLASTVILIVRGSRSYRYRFPPYKMTKTQTDHDHKIDSSSKTSRETGDNTFLISNHGSDNENETVGVILKNEALQKIESTDLVGTLMKKEFWFLFTALSVGMGSGLTIMGNAARLCLAKRGTAVSVDLFVSLVSISNCFGRILVGWLINKSAQESLKASLCCLLSSLLVMGLAQMLLYISNLEFTFVAAVLVGVSYGALWTLQPCLVLELFGEEHFGQNYAVMGIAPTIGSLLLSKTLATYVYEKHVDKETLTCFGNNCFGFLHLLLAGFCIFGSISVLMLTSTIKRGSNHTRFEPL</sequence>
<dbReference type="InterPro" id="IPR010658">
    <property type="entry name" value="Nodulin-like"/>
</dbReference>
<feature type="transmembrane region" description="Helical" evidence="6">
    <location>
        <begin position="261"/>
        <end position="281"/>
    </location>
</feature>
<feature type="transmembrane region" description="Helical" evidence="6">
    <location>
        <begin position="331"/>
        <end position="350"/>
    </location>
</feature>
<feature type="transmembrane region" description="Helical" evidence="6">
    <location>
        <begin position="640"/>
        <end position="659"/>
    </location>
</feature>
<feature type="compositionally biased region" description="Polar residues" evidence="5">
    <location>
        <begin position="426"/>
        <end position="435"/>
    </location>
</feature>
<feature type="transmembrane region" description="Helical" evidence="6">
    <location>
        <begin position="158"/>
        <end position="178"/>
    </location>
</feature>
<accession>A0A7S3PCU2</accession>
<dbReference type="Gene3D" id="1.20.1250.20">
    <property type="entry name" value="MFS general substrate transporter like domains"/>
    <property type="match status" value="1"/>
</dbReference>
<dbReference type="Pfam" id="PF07690">
    <property type="entry name" value="MFS_1"/>
    <property type="match status" value="1"/>
</dbReference>
<feature type="region of interest" description="Disordered" evidence="5">
    <location>
        <begin position="407"/>
        <end position="436"/>
    </location>
</feature>
<dbReference type="Pfam" id="PF06813">
    <property type="entry name" value="Nodulin-like"/>
    <property type="match status" value="1"/>
</dbReference>
<feature type="domain" description="Nodulin-like" evidence="7">
    <location>
        <begin position="146"/>
        <end position="282"/>
    </location>
</feature>
<reference evidence="8" key="1">
    <citation type="submission" date="2021-01" db="EMBL/GenBank/DDBJ databases">
        <authorList>
            <person name="Corre E."/>
            <person name="Pelletier E."/>
            <person name="Niang G."/>
            <person name="Scheremetjew M."/>
            <person name="Finn R."/>
            <person name="Kale V."/>
            <person name="Holt S."/>
            <person name="Cochrane G."/>
            <person name="Meng A."/>
            <person name="Brown T."/>
            <person name="Cohen L."/>
        </authorList>
    </citation>
    <scope>NUCLEOTIDE SEQUENCE</scope>
    <source>
        <strain evidence="8">GSBS06</strain>
    </source>
</reference>
<feature type="transmembrane region" description="Helical" evidence="6">
    <location>
        <begin position="234"/>
        <end position="255"/>
    </location>
</feature>
<feature type="transmembrane region" description="Helical" evidence="6">
    <location>
        <begin position="469"/>
        <end position="487"/>
    </location>
</feature>
<protein>
    <recommendedName>
        <fullName evidence="7">Nodulin-like domain-containing protein</fullName>
    </recommendedName>
</protein>
<evidence type="ECO:0000313" key="8">
    <source>
        <dbReference type="EMBL" id="CAE0430491.1"/>
    </source>
</evidence>
<evidence type="ECO:0000256" key="3">
    <source>
        <dbReference type="ARBA" id="ARBA00022989"/>
    </source>
</evidence>
<comment type="subcellular location">
    <subcellularLocation>
        <location evidence="1">Membrane</location>
        <topology evidence="1">Multi-pass membrane protein</topology>
    </subcellularLocation>
</comment>
<proteinExistence type="predicted"/>